<dbReference type="EMBL" id="CP000733">
    <property type="protein sequence ID" value="ACI23064.1"/>
    <property type="molecule type" value="Genomic_DNA"/>
</dbReference>
<name>B5XHN4_COXBN</name>
<dbReference type="KEGG" id="cbd:CBUD_0152a"/>
<protein>
    <submittedName>
        <fullName evidence="2">Hypothetical cytosolic protein</fullName>
    </submittedName>
</protein>
<accession>B5XHN4</accession>
<gene>
    <name evidence="2" type="ORF">CBUD_0152a</name>
</gene>
<dbReference type="AlphaFoldDB" id="B5XHN4"/>
<dbReference type="AntiFam" id="ANF00253">
    <property type="entry name" value="DNA repeat (formerly DUF1658)"/>
</dbReference>
<dbReference type="Proteomes" id="UP000008555">
    <property type="component" value="Chromosome"/>
</dbReference>
<dbReference type="HOGENOM" id="CLU_2408294_0_0_6"/>
<feature type="compositionally biased region" description="Basic residues" evidence="1">
    <location>
        <begin position="1"/>
        <end position="12"/>
    </location>
</feature>
<reference evidence="2 3" key="1">
    <citation type="journal article" date="2009" name="Infect. Immun.">
        <title>Comparative genomics reveal extensive transposon-mediated genomic plasticity and diversity among potential effector proteins within the genus Coxiella.</title>
        <authorList>
            <person name="Beare P.A."/>
            <person name="Unsworth N."/>
            <person name="Andoh M."/>
            <person name="Voth D.E."/>
            <person name="Omsland A."/>
            <person name="Gilk S.D."/>
            <person name="Williams K.P."/>
            <person name="Sobral B.W."/>
            <person name="Kupko J.J.III."/>
            <person name="Porcella S.F."/>
            <person name="Samuel J.E."/>
            <person name="Heinzen R.A."/>
        </authorList>
    </citation>
    <scope>NUCLEOTIDE SEQUENCE [LARGE SCALE GENOMIC DNA]</scope>
    <source>
        <strain evidence="2 3">Dugway 5J108-111</strain>
    </source>
</reference>
<feature type="region of interest" description="Disordered" evidence="1">
    <location>
        <begin position="1"/>
        <end position="29"/>
    </location>
</feature>
<evidence type="ECO:0000313" key="3">
    <source>
        <dbReference type="Proteomes" id="UP000008555"/>
    </source>
</evidence>
<evidence type="ECO:0000256" key="1">
    <source>
        <dbReference type="SAM" id="MobiDB-lite"/>
    </source>
</evidence>
<evidence type="ECO:0000313" key="2">
    <source>
        <dbReference type="EMBL" id="ACI23064.1"/>
    </source>
</evidence>
<proteinExistence type="predicted"/>
<organism evidence="2 3">
    <name type="scientific">Coxiella burnetii (strain Dugway 5J108-111)</name>
    <dbReference type="NCBI Taxonomy" id="434922"/>
    <lineage>
        <taxon>Bacteria</taxon>
        <taxon>Pseudomonadati</taxon>
        <taxon>Pseudomonadota</taxon>
        <taxon>Gammaproteobacteria</taxon>
        <taxon>Legionellales</taxon>
        <taxon>Coxiellaceae</taxon>
        <taxon>Coxiella</taxon>
    </lineage>
</organism>
<sequence>MKREKLKTRRPPARPSAVLLKNTKPSRPSRGIQTKILRKTPLAFFKPLLAWIPVTSAVKALDSLFVGRRPTHGNDGDFFNSLIFPLYLALLS</sequence>